<dbReference type="EMBL" id="WMKA01000001">
    <property type="protein sequence ID" value="MTG87400.1"/>
    <property type="molecule type" value="Genomic_DNA"/>
</dbReference>
<feature type="domain" description="ABC-2 type transporter transmembrane" evidence="8">
    <location>
        <begin position="23"/>
        <end position="163"/>
    </location>
</feature>
<proteinExistence type="predicted"/>
<feature type="transmembrane region" description="Helical" evidence="7">
    <location>
        <begin position="627"/>
        <end position="645"/>
    </location>
</feature>
<evidence type="ECO:0000313" key="10">
    <source>
        <dbReference type="Proteomes" id="UP000440668"/>
    </source>
</evidence>
<feature type="transmembrane region" description="Helical" evidence="7">
    <location>
        <begin position="567"/>
        <end position="589"/>
    </location>
</feature>
<comment type="subcellular location">
    <subcellularLocation>
        <location evidence="1">Membrane</location>
        <topology evidence="1">Multi-pass membrane protein</topology>
    </subcellularLocation>
</comment>
<feature type="transmembrane region" description="Helical" evidence="7">
    <location>
        <begin position="766"/>
        <end position="789"/>
    </location>
</feature>
<sequence>MRNALKVFRRDVGRILHAPKVWAIVIGLVIMPSMYAWVNILAFWDPYSDTEHVKVAVVNLDEGASTEMTGEVDVGAKIVDQLKANDQLGWRFVGEDAALRGVRSGDYYAAIVIPPTFSADLLSITTGRFVRPELDYYVNEKANAIAPKITGVGASTLDSQVNATFVSTVAETVAEDLEKAGVDTGARLLDARTTTLDALDDTVAELEAARGGLADLQVTLTDAGVALTEATSALTEVDETIGDVQASIAQAQALVDDAQQDLVSFTDSVTTAYVSGATLLSGASARLNVAVTTLSAGVQNANLAIGTAIDDADAIADASAEVLAELEAQLATMDPADPGYSELSEAVDLLRERNASDQHLLGDLATLNQDVADVTTALQATASALNGAVQDSATSAGSIQTALTGTVPEINRTMAELSASAGAFSTALDAQRELVREAVTLLDGLEAQMEQARSAVTLLDGNLLGVEQDLETLRTDLSALSSAEIWRTLSAVTELDPQQVARFMSSPVEVKQHNLFPVATYGSAMAPLFTNLALWIGAFMLVVLLKQEADTEGVPGLTVRQAYLGRWMLLASLNVLQALLVSIGDVVIGVQTASAAAFVATSVFTGLVYVSIIYALAMSLGYVGKGVAILLVIMQIPGASGIYPIEMMPGFFRSLFPFFPFTYGIDAMRETIGGFYDGYYWRYVAVLGLYAVLAFVLGVFLRLRLGNFSRLFNVKLAETGLFVSEDVQIFGSRRRLSQIVQALSDRQRFREKTARRAEWFMKRHLTVIRLAVLIGVGVSVVLLGVAWFVPDAKATVLGLWGVVCLLVIGTVVTIEYVRQNIVFAGKVEDMPESSLRQALAREERATRSDTPLAELQDHGKRS</sequence>
<keyword evidence="4 7" id="KW-0472">Membrane</keyword>
<dbReference type="GO" id="GO:0140359">
    <property type="term" value="F:ABC-type transporter activity"/>
    <property type="evidence" value="ECO:0007669"/>
    <property type="project" value="InterPro"/>
</dbReference>
<dbReference type="AlphaFoldDB" id="A0A6N7ZDQ7"/>
<dbReference type="PANTHER" id="PTHR43077:SF10">
    <property type="entry name" value="TRANSPORT PERMEASE PROTEIN"/>
    <property type="match status" value="1"/>
</dbReference>
<dbReference type="InterPro" id="IPR051328">
    <property type="entry name" value="T7SS_ABC-Transporter"/>
</dbReference>
<accession>A0A6N7ZDQ7</accession>
<feature type="transmembrane region" description="Helical" evidence="7">
    <location>
        <begin position="524"/>
        <end position="546"/>
    </location>
</feature>
<dbReference type="Pfam" id="PF12698">
    <property type="entry name" value="ABC2_membrane_3"/>
    <property type="match status" value="2"/>
</dbReference>
<dbReference type="NCBIfam" id="TIGR03061">
    <property type="entry name" value="pip_yhgE_Nterm"/>
    <property type="match status" value="1"/>
</dbReference>
<gene>
    <name evidence="9" type="ORF">GJV82_00255</name>
</gene>
<evidence type="ECO:0000256" key="2">
    <source>
        <dbReference type="ARBA" id="ARBA00022692"/>
    </source>
</evidence>
<dbReference type="InterPro" id="IPR013525">
    <property type="entry name" value="ABC2_TM"/>
</dbReference>
<protein>
    <recommendedName>
        <fullName evidence="8">ABC-2 type transporter transmembrane domain-containing protein</fullName>
    </recommendedName>
</protein>
<reference evidence="9 10" key="1">
    <citation type="submission" date="2019-11" db="EMBL/GenBank/DDBJ databases">
        <title>Cellulosimicrobium composti sp. nov. isolated from a compost.</title>
        <authorList>
            <person name="Yang Y."/>
        </authorList>
    </citation>
    <scope>NUCLEOTIDE SEQUENCE [LARGE SCALE GENOMIC DNA]</scope>
    <source>
        <strain evidence="9 10">BIT-GX5</strain>
    </source>
</reference>
<dbReference type="InterPro" id="IPR017501">
    <property type="entry name" value="Phage_infect_YhgE_C"/>
</dbReference>
<dbReference type="InterPro" id="IPR017500">
    <property type="entry name" value="Phage_infect_YhgE_N"/>
</dbReference>
<dbReference type="Gene3D" id="3.40.1710.10">
    <property type="entry name" value="abc type-2 transporter like domain"/>
    <property type="match status" value="1"/>
</dbReference>
<feature type="region of interest" description="Disordered" evidence="6">
    <location>
        <begin position="838"/>
        <end position="862"/>
    </location>
</feature>
<comment type="caution">
    <text evidence="9">The sequence shown here is derived from an EMBL/GenBank/DDBJ whole genome shotgun (WGS) entry which is preliminary data.</text>
</comment>
<keyword evidence="5" id="KW-0175">Coiled coil</keyword>
<organism evidence="9 10">
    <name type="scientific">Cellulosimicrobium composti</name>
    <dbReference type="NCBI Taxonomy" id="2672572"/>
    <lineage>
        <taxon>Bacteria</taxon>
        <taxon>Bacillati</taxon>
        <taxon>Actinomycetota</taxon>
        <taxon>Actinomycetes</taxon>
        <taxon>Micrococcales</taxon>
        <taxon>Promicromonosporaceae</taxon>
        <taxon>Cellulosimicrobium</taxon>
    </lineage>
</organism>
<feature type="coiled-coil region" evidence="5">
    <location>
        <begin position="428"/>
        <end position="462"/>
    </location>
</feature>
<evidence type="ECO:0000313" key="9">
    <source>
        <dbReference type="EMBL" id="MTG87400.1"/>
    </source>
</evidence>
<evidence type="ECO:0000256" key="6">
    <source>
        <dbReference type="SAM" id="MobiDB-lite"/>
    </source>
</evidence>
<evidence type="ECO:0000256" key="4">
    <source>
        <dbReference type="ARBA" id="ARBA00023136"/>
    </source>
</evidence>
<feature type="transmembrane region" description="Helical" evidence="7">
    <location>
        <begin position="795"/>
        <end position="817"/>
    </location>
</feature>
<dbReference type="Proteomes" id="UP000440668">
    <property type="component" value="Unassembled WGS sequence"/>
</dbReference>
<keyword evidence="2 7" id="KW-0812">Transmembrane</keyword>
<feature type="transmembrane region" description="Helical" evidence="7">
    <location>
        <begin position="21"/>
        <end position="44"/>
    </location>
</feature>
<dbReference type="RefSeq" id="WP_155097836.1">
    <property type="nucleotide sequence ID" value="NZ_WMKA01000001.1"/>
</dbReference>
<dbReference type="GO" id="GO:0016020">
    <property type="term" value="C:membrane"/>
    <property type="evidence" value="ECO:0007669"/>
    <property type="project" value="UniProtKB-SubCell"/>
</dbReference>
<feature type="transmembrane region" description="Helical" evidence="7">
    <location>
        <begin position="680"/>
        <end position="701"/>
    </location>
</feature>
<evidence type="ECO:0000256" key="3">
    <source>
        <dbReference type="ARBA" id="ARBA00022989"/>
    </source>
</evidence>
<evidence type="ECO:0000256" key="5">
    <source>
        <dbReference type="SAM" id="Coils"/>
    </source>
</evidence>
<dbReference type="PANTHER" id="PTHR43077">
    <property type="entry name" value="TRANSPORT PERMEASE YVFS-RELATED"/>
    <property type="match status" value="1"/>
</dbReference>
<keyword evidence="3 7" id="KW-1133">Transmembrane helix</keyword>
<evidence type="ECO:0000259" key="8">
    <source>
        <dbReference type="Pfam" id="PF12698"/>
    </source>
</evidence>
<name>A0A6N7ZDQ7_9MICO</name>
<evidence type="ECO:0000256" key="7">
    <source>
        <dbReference type="SAM" id="Phobius"/>
    </source>
</evidence>
<feature type="domain" description="ABC-2 type transporter transmembrane" evidence="8">
    <location>
        <begin position="451"/>
        <end position="699"/>
    </location>
</feature>
<dbReference type="NCBIfam" id="TIGR03062">
    <property type="entry name" value="pip_yhgE_Cterm"/>
    <property type="match status" value="1"/>
</dbReference>
<feature type="transmembrane region" description="Helical" evidence="7">
    <location>
        <begin position="595"/>
        <end position="615"/>
    </location>
</feature>
<evidence type="ECO:0000256" key="1">
    <source>
        <dbReference type="ARBA" id="ARBA00004141"/>
    </source>
</evidence>